<feature type="non-terminal residue" evidence="2">
    <location>
        <position position="225"/>
    </location>
</feature>
<dbReference type="Proteomes" id="UP001432322">
    <property type="component" value="Unassembled WGS sequence"/>
</dbReference>
<dbReference type="EMBL" id="BTSY01000002">
    <property type="protein sequence ID" value="GMT12807.1"/>
    <property type="molecule type" value="Genomic_DNA"/>
</dbReference>
<keyword evidence="3" id="KW-1185">Reference proteome</keyword>
<proteinExistence type="predicted"/>
<name>A0AAV5V3A4_9BILA</name>
<dbReference type="Pfam" id="PF03407">
    <property type="entry name" value="Nucleotid_trans"/>
    <property type="match status" value="1"/>
</dbReference>
<dbReference type="InterPro" id="IPR005069">
    <property type="entry name" value="Nucl-diP-sugar_transferase"/>
</dbReference>
<dbReference type="AlphaFoldDB" id="A0AAV5V3A4"/>
<dbReference type="PANTHER" id="PTHR31967:SF14">
    <property type="entry name" value="GROUND-LIKE DOMAIN-CONTAINING PROTEIN"/>
    <property type="match status" value="1"/>
</dbReference>
<evidence type="ECO:0000313" key="3">
    <source>
        <dbReference type="Proteomes" id="UP001432322"/>
    </source>
</evidence>
<evidence type="ECO:0000259" key="1">
    <source>
        <dbReference type="Pfam" id="PF03407"/>
    </source>
</evidence>
<organism evidence="2 3">
    <name type="scientific">Pristionchus fissidentatus</name>
    <dbReference type="NCBI Taxonomy" id="1538716"/>
    <lineage>
        <taxon>Eukaryota</taxon>
        <taxon>Metazoa</taxon>
        <taxon>Ecdysozoa</taxon>
        <taxon>Nematoda</taxon>
        <taxon>Chromadorea</taxon>
        <taxon>Rhabditida</taxon>
        <taxon>Rhabditina</taxon>
        <taxon>Diplogasteromorpha</taxon>
        <taxon>Diplogasteroidea</taxon>
        <taxon>Neodiplogasteridae</taxon>
        <taxon>Pristionchus</taxon>
    </lineage>
</organism>
<feature type="domain" description="Nucleotide-diphospho-sugar transferase" evidence="1">
    <location>
        <begin position="92"/>
        <end position="191"/>
    </location>
</feature>
<gene>
    <name evidence="2" type="ORF">PFISCL1PPCAC_4104</name>
</gene>
<comment type="caution">
    <text evidence="2">The sequence shown here is derived from an EMBL/GenBank/DDBJ whole genome shotgun (WGS) entry which is preliminary data.</text>
</comment>
<sequence length="225" mass="25740">QELSGWRASLSSWGLVDVPIRFEQAVVESEKIEKLSISEEEMEDIMHAARLINSHLLEDLDDIPLIYVTIINNAFAQITENWMCNVQPFETILDRTLIIAGSAQICDKIIEKYSEVACVPLSLPSSYNGNFEEKPEHRRLFTAFRLKVMENLVQNGLNFVFFDTDSIWLRDPSELFTNVTQIQNVDLVVGSSLNEVDRPFSSDPLLIIANERTESFISESRRLIE</sequence>
<protein>
    <recommendedName>
        <fullName evidence="1">Nucleotide-diphospho-sugar transferase domain-containing protein</fullName>
    </recommendedName>
</protein>
<reference evidence="2" key="1">
    <citation type="submission" date="2023-10" db="EMBL/GenBank/DDBJ databases">
        <title>Genome assembly of Pristionchus species.</title>
        <authorList>
            <person name="Yoshida K."/>
            <person name="Sommer R.J."/>
        </authorList>
    </citation>
    <scope>NUCLEOTIDE SEQUENCE</scope>
    <source>
        <strain evidence="2">RS5133</strain>
    </source>
</reference>
<accession>A0AAV5V3A4</accession>
<feature type="non-terminal residue" evidence="2">
    <location>
        <position position="1"/>
    </location>
</feature>
<evidence type="ECO:0000313" key="2">
    <source>
        <dbReference type="EMBL" id="GMT12807.1"/>
    </source>
</evidence>
<dbReference type="PANTHER" id="PTHR31967">
    <property type="entry name" value="GROUNDHOG (HEDGEHOG-LIKE FAMILY)-RELATED"/>
    <property type="match status" value="1"/>
</dbReference>